<dbReference type="EMBL" id="MK388101">
    <property type="protein sequence ID" value="QAV35689.1"/>
    <property type="molecule type" value="Genomic_DNA"/>
</dbReference>
<evidence type="ECO:0000313" key="3">
    <source>
        <dbReference type="Proteomes" id="UP000293088"/>
    </source>
</evidence>
<proteinExistence type="predicted"/>
<dbReference type="EMBL" id="MK388096">
    <property type="protein sequence ID" value="QAV34844.1"/>
    <property type="molecule type" value="Genomic_DNA"/>
</dbReference>
<dbReference type="EMBL" id="MK388109">
    <property type="protein sequence ID" value="QAV37041.1"/>
    <property type="molecule type" value="Genomic_DNA"/>
</dbReference>
<dbReference type="Proteomes" id="UP000293723">
    <property type="component" value="Segment"/>
</dbReference>
<sequence>MNVSTLDDILKLNPFKHMNRIKINREEKCLLGSTSFIKIDKVKHIPGNAVNVSKSIHVRGQDFTLSELLYSPLYFQQARGQCIMPHFVLKSIDEAKKNRMVCKYCTVTKSSDPQGLNANIFIPTKTESTYIIIGIRIKSYWSVTFRVE</sequence>
<protein>
    <submittedName>
        <fullName evidence="1">M024L</fullName>
    </submittedName>
</protein>
<dbReference type="Pfam" id="PF04596">
    <property type="entry name" value="Pox_F15"/>
    <property type="match status" value="1"/>
</dbReference>
<evidence type="ECO:0000313" key="2">
    <source>
        <dbReference type="Proteomes" id="UP000291083"/>
    </source>
</evidence>
<organism evidence="1 4">
    <name type="scientific">Myxoma virus</name>
    <dbReference type="NCBI Taxonomy" id="10273"/>
    <lineage>
        <taxon>Viruses</taxon>
        <taxon>Varidnaviria</taxon>
        <taxon>Bamfordvirae</taxon>
        <taxon>Nucleocytoviricota</taxon>
        <taxon>Pokkesviricetes</taxon>
        <taxon>Chitovirales</taxon>
        <taxon>Poxviridae</taxon>
        <taxon>Chordopoxvirinae</taxon>
        <taxon>Leporipoxvirus</taxon>
        <taxon>Leporipoxvirus myxoma</taxon>
    </lineage>
</organism>
<name>A0A481N2L7_9POXV</name>
<gene>
    <name evidence="1" type="primary">m024L</name>
</gene>
<dbReference type="Proteomes" id="UP000291083">
    <property type="component" value="Segment"/>
</dbReference>
<dbReference type="InterPro" id="IPR007675">
    <property type="entry name" value="Poxvirus_F15"/>
</dbReference>
<dbReference type="Proteomes" id="UP000293088">
    <property type="component" value="Segment"/>
</dbReference>
<accession>A0A481N2L7</accession>
<evidence type="ECO:0000313" key="1">
    <source>
        <dbReference type="EMBL" id="QAV34844.1"/>
    </source>
</evidence>
<reference evidence="2 3" key="1">
    <citation type="journal article" date="2019" name="J. Virol.">
        <title>Punctuated evolution of myxoma virus: rapid and disjunct evolution of a recent viral lineage in Australia.</title>
        <authorList>
            <person name="Eden J.-S."/>
            <person name="Kerr P.J."/>
            <person name="Holmes E.C."/>
        </authorList>
    </citation>
    <scope>NUCLEOTIDE SEQUENCE [LARGE SCALE GENOMIC DNA]</scope>
    <source>
        <strain evidence="1">Aust/NSW/Euchareena</strain>
    </source>
</reference>
<evidence type="ECO:0000313" key="4">
    <source>
        <dbReference type="Proteomes" id="UP000293723"/>
    </source>
</evidence>